<gene>
    <name evidence="2" type="ORF">NIES2135_26920</name>
</gene>
<dbReference type="Proteomes" id="UP000217895">
    <property type="component" value="Chromosome"/>
</dbReference>
<feature type="region of interest" description="Disordered" evidence="1">
    <location>
        <begin position="52"/>
        <end position="98"/>
    </location>
</feature>
<organism evidence="2 3">
    <name type="scientific">Leptolyngbya boryana NIES-2135</name>
    <dbReference type="NCBI Taxonomy" id="1973484"/>
    <lineage>
        <taxon>Bacteria</taxon>
        <taxon>Bacillati</taxon>
        <taxon>Cyanobacteriota</taxon>
        <taxon>Cyanophyceae</taxon>
        <taxon>Leptolyngbyales</taxon>
        <taxon>Leptolyngbyaceae</taxon>
        <taxon>Leptolyngbya group</taxon>
        <taxon>Leptolyngbya</taxon>
    </lineage>
</organism>
<dbReference type="EMBL" id="AP018203">
    <property type="protein sequence ID" value="BAY55867.1"/>
    <property type="molecule type" value="Genomic_DNA"/>
</dbReference>
<dbReference type="AlphaFoldDB" id="A0A1Z4JH68"/>
<reference evidence="2 3" key="1">
    <citation type="submission" date="2017-06" db="EMBL/GenBank/DDBJ databases">
        <title>Genome sequencing of cyanobaciteial culture collection at National Institute for Environmental Studies (NIES).</title>
        <authorList>
            <person name="Hirose Y."/>
            <person name="Shimura Y."/>
            <person name="Fujisawa T."/>
            <person name="Nakamura Y."/>
            <person name="Kawachi M."/>
        </authorList>
    </citation>
    <scope>NUCLEOTIDE SEQUENCE [LARGE SCALE GENOMIC DNA]</scope>
    <source>
        <strain evidence="2 3">NIES-2135</strain>
    </source>
</reference>
<protein>
    <submittedName>
        <fullName evidence="2">Uncharacterized protein</fullName>
    </submittedName>
</protein>
<evidence type="ECO:0000313" key="3">
    <source>
        <dbReference type="Proteomes" id="UP000217895"/>
    </source>
</evidence>
<proteinExistence type="predicted"/>
<evidence type="ECO:0000313" key="2">
    <source>
        <dbReference type="EMBL" id="BAY55867.1"/>
    </source>
</evidence>
<sequence>MIVSSPLLAYLLASRPVDSLTMDDVSPGTLINKIAQSANPETLPVPAPAPVGRYEESQSGSPCFPPPQVTQPRYQLRATDTTSAPVARRPTGSYWDKNASPQSYEAKVLLNVAPGTTRKAIASKLGDMGNYSGTTATYATADGTIQINFNPKPRLLDDTVEWVGFVQ</sequence>
<accession>A0A1Z4JH68</accession>
<keyword evidence="3" id="KW-1185">Reference proteome</keyword>
<evidence type="ECO:0000256" key="1">
    <source>
        <dbReference type="SAM" id="MobiDB-lite"/>
    </source>
</evidence>
<name>A0A1Z4JH68_LEPBY</name>
<feature type="compositionally biased region" description="Polar residues" evidence="1">
    <location>
        <begin position="70"/>
        <end position="84"/>
    </location>
</feature>